<evidence type="ECO:0000256" key="7">
    <source>
        <dbReference type="RuleBase" id="RU367003"/>
    </source>
</evidence>
<dbReference type="PANTHER" id="PTHR33510">
    <property type="entry name" value="PROTEIN TIC 20-II, CHLOROPLASTIC"/>
    <property type="match status" value="1"/>
</dbReference>
<dbReference type="OrthoDB" id="602284at2759"/>
<comment type="caution">
    <text evidence="8">The sequence shown here is derived from an EMBL/GenBank/DDBJ whole genome shotgun (WGS) entry which is preliminary data.</text>
</comment>
<proteinExistence type="inferred from homology"/>
<feature type="transmembrane region" description="Helical" evidence="7">
    <location>
        <begin position="157"/>
        <end position="180"/>
    </location>
</feature>
<evidence type="ECO:0000313" key="11">
    <source>
        <dbReference type="Proteomes" id="UP000639772"/>
    </source>
</evidence>
<keyword evidence="4" id="KW-1001">Plastid inner membrane</keyword>
<dbReference type="EMBL" id="JADCNM010000002">
    <property type="protein sequence ID" value="KAG0494024.1"/>
    <property type="molecule type" value="Genomic_DNA"/>
</dbReference>
<dbReference type="Proteomes" id="UP000636800">
    <property type="component" value="Chromosome 2"/>
</dbReference>
<name>A0A835RII1_VANPL</name>
<keyword evidence="6 7" id="KW-0472">Membrane</keyword>
<evidence type="ECO:0000313" key="10">
    <source>
        <dbReference type="Proteomes" id="UP000636800"/>
    </source>
</evidence>
<gene>
    <name evidence="9" type="ORF">HPP92_005018</name>
    <name evidence="8" type="ORF">HPP92_005357</name>
</gene>
<evidence type="ECO:0000256" key="2">
    <source>
        <dbReference type="ARBA" id="ARBA00009596"/>
    </source>
</evidence>
<sequence>MALGMTAFAQSMMLMPCKATNGKGGAFFSPRPAFLNVHNWCRAREPQNLLLCAGSSTKPLAITASPPQSGARGFSIPSLPLQKANSSRGTRLVPRASKYSPSRLNIYPPMVSKPKWWWRTLACIPYLIPLHATWTYAEYAFHLNHFIQEFEFFADSFNWYIASFPAWSLMAYAMALYLGVVRRRQYPHFLRYHVVNAILLDNVLQIVGIVCGWLPRAVFRGELGLRFWTAVAVAYLFTVIECIRSALAGAYADVPFLHDAACIQCDFLHM</sequence>
<feature type="transmembrane region" description="Helical" evidence="7">
    <location>
        <begin position="192"/>
        <end position="215"/>
    </location>
</feature>
<dbReference type="GO" id="GO:0009706">
    <property type="term" value="C:chloroplast inner membrane"/>
    <property type="evidence" value="ECO:0007669"/>
    <property type="project" value="UniProtKB-SubCell"/>
</dbReference>
<evidence type="ECO:0000256" key="5">
    <source>
        <dbReference type="ARBA" id="ARBA00022989"/>
    </source>
</evidence>
<organism evidence="8 10">
    <name type="scientific">Vanilla planifolia</name>
    <name type="common">Vanilla</name>
    <dbReference type="NCBI Taxonomy" id="51239"/>
    <lineage>
        <taxon>Eukaryota</taxon>
        <taxon>Viridiplantae</taxon>
        <taxon>Streptophyta</taxon>
        <taxon>Embryophyta</taxon>
        <taxon>Tracheophyta</taxon>
        <taxon>Spermatophyta</taxon>
        <taxon>Magnoliopsida</taxon>
        <taxon>Liliopsida</taxon>
        <taxon>Asparagales</taxon>
        <taxon>Orchidaceae</taxon>
        <taxon>Vanilloideae</taxon>
        <taxon>Vanilleae</taxon>
        <taxon>Vanilla</taxon>
    </lineage>
</organism>
<accession>A0A835RII1</accession>
<dbReference type="PANTHER" id="PTHR33510:SF9">
    <property type="entry name" value="HIT-TYPE ZINC FINGER FAMILY PROTEIN-RELATED"/>
    <property type="match status" value="1"/>
</dbReference>
<protein>
    <recommendedName>
        <fullName evidence="7">Protein TIC 20</fullName>
    </recommendedName>
</protein>
<keyword evidence="7" id="KW-0934">Plastid</keyword>
<comment type="function">
    <text evidence="7">Involved in protein precursor import into chloroplasts.</text>
</comment>
<evidence type="ECO:0000313" key="9">
    <source>
        <dbReference type="EMBL" id="KAG0494024.1"/>
    </source>
</evidence>
<evidence type="ECO:0000313" key="8">
    <source>
        <dbReference type="EMBL" id="KAG0491959.1"/>
    </source>
</evidence>
<reference evidence="10 11" key="1">
    <citation type="journal article" date="2020" name="Nat. Food">
        <title>A phased Vanilla planifolia genome enables genetic improvement of flavour and production.</title>
        <authorList>
            <person name="Hasing T."/>
            <person name="Tang H."/>
            <person name="Brym M."/>
            <person name="Khazi F."/>
            <person name="Huang T."/>
            <person name="Chambers A.H."/>
        </authorList>
    </citation>
    <scope>NUCLEOTIDE SEQUENCE [LARGE SCALE GENOMIC DNA]</scope>
    <source>
        <tissue evidence="8">Leaf</tissue>
    </source>
</reference>
<dbReference type="AlphaFoldDB" id="A0A835RII1"/>
<dbReference type="Pfam" id="PF16166">
    <property type="entry name" value="TIC20"/>
    <property type="match status" value="1"/>
</dbReference>
<dbReference type="EMBL" id="JADCNL010000002">
    <property type="protein sequence ID" value="KAG0491959.1"/>
    <property type="molecule type" value="Genomic_DNA"/>
</dbReference>
<feature type="transmembrane region" description="Helical" evidence="7">
    <location>
        <begin position="227"/>
        <end position="247"/>
    </location>
</feature>
<keyword evidence="3 7" id="KW-0812">Transmembrane</keyword>
<evidence type="ECO:0000256" key="6">
    <source>
        <dbReference type="ARBA" id="ARBA00023136"/>
    </source>
</evidence>
<keyword evidence="5 7" id="KW-1133">Transmembrane helix</keyword>
<comment type="caution">
    <text evidence="7">Lacks conserved residue(s) required for the propagation of feature annotation.</text>
</comment>
<evidence type="ECO:0000256" key="4">
    <source>
        <dbReference type="ARBA" id="ARBA00022780"/>
    </source>
</evidence>
<dbReference type="InterPro" id="IPR005691">
    <property type="entry name" value="Tic20"/>
</dbReference>
<dbReference type="Proteomes" id="UP000639772">
    <property type="component" value="Unassembled WGS sequence"/>
</dbReference>
<evidence type="ECO:0000256" key="1">
    <source>
        <dbReference type="ARBA" id="ARBA00004478"/>
    </source>
</evidence>
<keyword evidence="10" id="KW-1185">Reference proteome</keyword>
<comment type="subcellular location">
    <subcellularLocation>
        <location evidence="1">Plastid</location>
        <location evidence="1">Chloroplast inner membrane</location>
        <topology evidence="1">Multi-pass membrane protein</topology>
    </subcellularLocation>
    <subcellularLocation>
        <location evidence="7">Plastid</location>
        <location evidence="7">Chloroplast membrane</location>
        <topology evidence="7">Multi-pass membrane protein</topology>
    </subcellularLocation>
</comment>
<comment type="similarity">
    <text evidence="2 7">Belongs to the Tic20 family.</text>
</comment>
<evidence type="ECO:0000256" key="3">
    <source>
        <dbReference type="ARBA" id="ARBA00022692"/>
    </source>
</evidence>
<keyword evidence="7" id="KW-0150">Chloroplast</keyword>